<dbReference type="GO" id="GO:0046872">
    <property type="term" value="F:metal ion binding"/>
    <property type="evidence" value="ECO:0007669"/>
    <property type="project" value="InterPro"/>
</dbReference>
<name>A0A9N7JLV3_CLOSE</name>
<dbReference type="AlphaFoldDB" id="A0A9N7JLV3"/>
<evidence type="ECO:0000313" key="4">
    <source>
        <dbReference type="Proteomes" id="UP000280586"/>
    </source>
</evidence>
<sequence length="68" mass="7612">MERVHYNVSGLVNTMSKTHVKNALDNLEGVQQVCVDIGRGTVEVIYGEEANENEIRKCIENTGYIIES</sequence>
<feature type="domain" description="HMA" evidence="1">
    <location>
        <begin position="2"/>
        <end position="67"/>
    </location>
</feature>
<dbReference type="EMBL" id="CP023671">
    <property type="protein sequence ID" value="AYE35113.1"/>
    <property type="molecule type" value="Genomic_DNA"/>
</dbReference>
<dbReference type="EMBL" id="CP099799">
    <property type="protein sequence ID" value="USS01710.1"/>
    <property type="molecule type" value="Genomic_DNA"/>
</dbReference>
<reference evidence="3" key="2">
    <citation type="submission" date="2022-06" db="EMBL/GenBank/DDBJ databases">
        <authorList>
            <person name="Holder M.E."/>
            <person name="Ajami N.J."/>
            <person name="Petrosino J.F."/>
        </authorList>
    </citation>
    <scope>NUCLEOTIDE SEQUENCE</scope>
    <source>
        <strain evidence="3">RMA 8861</strain>
    </source>
</reference>
<evidence type="ECO:0000313" key="3">
    <source>
        <dbReference type="EMBL" id="USS01710.1"/>
    </source>
</evidence>
<dbReference type="PROSITE" id="PS50846">
    <property type="entry name" value="HMA_2"/>
    <property type="match status" value="1"/>
</dbReference>
<proteinExistence type="predicted"/>
<organism evidence="2 4">
    <name type="scientific">Clostridium septicum</name>
    <dbReference type="NCBI Taxonomy" id="1504"/>
    <lineage>
        <taxon>Bacteria</taxon>
        <taxon>Bacillati</taxon>
        <taxon>Bacillota</taxon>
        <taxon>Clostridia</taxon>
        <taxon>Eubacteriales</taxon>
        <taxon>Clostridiaceae</taxon>
        <taxon>Clostridium</taxon>
    </lineage>
</organism>
<dbReference type="InterPro" id="IPR006121">
    <property type="entry name" value="HMA_dom"/>
</dbReference>
<reference evidence="2 4" key="1">
    <citation type="submission" date="2017-09" db="EMBL/GenBank/DDBJ databases">
        <authorList>
            <person name="Thomas P."/>
            <person name="Seyboldt C."/>
        </authorList>
    </citation>
    <scope>NUCLEOTIDE SEQUENCE [LARGE SCALE GENOMIC DNA]</scope>
    <source>
        <strain evidence="2 4">DSM 7534</strain>
    </source>
</reference>
<gene>
    <name evidence="2" type="ORF">CP523_12185</name>
    <name evidence="3" type="ORF">NH397_04560</name>
</gene>
<accession>A0A9N7JLV3</accession>
<dbReference type="RefSeq" id="WP_066673562.1">
    <property type="nucleotide sequence ID" value="NZ_CABMIZ010000001.1"/>
</dbReference>
<dbReference type="Pfam" id="PF00403">
    <property type="entry name" value="HMA"/>
    <property type="match status" value="1"/>
</dbReference>
<keyword evidence="5" id="KW-1185">Reference proteome</keyword>
<evidence type="ECO:0000259" key="1">
    <source>
        <dbReference type="PROSITE" id="PS50846"/>
    </source>
</evidence>
<protein>
    <submittedName>
        <fullName evidence="2">Heavy metal transporter</fullName>
    </submittedName>
    <submittedName>
        <fullName evidence="3">Heavy-metal-associated domain-containing protein</fullName>
    </submittedName>
</protein>
<dbReference type="GeneID" id="303561445"/>
<dbReference type="CDD" id="cd00371">
    <property type="entry name" value="HMA"/>
    <property type="match status" value="1"/>
</dbReference>
<evidence type="ECO:0000313" key="5">
    <source>
        <dbReference type="Proteomes" id="UP001055437"/>
    </source>
</evidence>
<dbReference type="Proteomes" id="UP001055437">
    <property type="component" value="Chromosome"/>
</dbReference>
<dbReference type="SUPFAM" id="SSF55008">
    <property type="entry name" value="HMA, heavy metal-associated domain"/>
    <property type="match status" value="1"/>
</dbReference>
<dbReference type="Proteomes" id="UP000280586">
    <property type="component" value="Chromosome"/>
</dbReference>
<dbReference type="OrthoDB" id="1913655at2"/>
<dbReference type="KEGG" id="csep:CP523_12185"/>
<evidence type="ECO:0000313" key="2">
    <source>
        <dbReference type="EMBL" id="AYE35113.1"/>
    </source>
</evidence>
<dbReference type="Gene3D" id="3.30.70.100">
    <property type="match status" value="1"/>
</dbReference>
<dbReference type="InterPro" id="IPR036163">
    <property type="entry name" value="HMA_dom_sf"/>
</dbReference>